<evidence type="ECO:0000259" key="2">
    <source>
        <dbReference type="PROSITE" id="PS50943"/>
    </source>
</evidence>
<keyword evidence="4" id="KW-1185">Reference proteome</keyword>
<feature type="domain" description="HTH cro/C1-type" evidence="2">
    <location>
        <begin position="1"/>
        <end position="55"/>
    </location>
</feature>
<dbReference type="SUPFAM" id="SSF47413">
    <property type="entry name" value="lambda repressor-like DNA-binding domains"/>
    <property type="match status" value="1"/>
</dbReference>
<sequence length="65" mass="7432">MKQLRKNKGITATFVASKLGISRDRLARIENGEVTLPTEFIPTLAELYGVSSDEIIKRRVKEWKK</sequence>
<dbReference type="PANTHER" id="PTHR46558:SF4">
    <property type="entry name" value="DNA-BIDING PHAGE PROTEIN"/>
    <property type="match status" value="1"/>
</dbReference>
<evidence type="ECO:0000313" key="4">
    <source>
        <dbReference type="Proteomes" id="UP001501047"/>
    </source>
</evidence>
<protein>
    <recommendedName>
        <fullName evidence="2">HTH cro/C1-type domain-containing protein</fullName>
    </recommendedName>
</protein>
<dbReference type="InterPro" id="IPR010982">
    <property type="entry name" value="Lambda_DNA-bd_dom_sf"/>
</dbReference>
<name>A0ABN1KRU3_CLOSU</name>
<gene>
    <name evidence="3" type="ORF">GCM10008908_24170</name>
</gene>
<organism evidence="3 4">
    <name type="scientific">Clostridium subterminale</name>
    <dbReference type="NCBI Taxonomy" id="1550"/>
    <lineage>
        <taxon>Bacteria</taxon>
        <taxon>Bacillati</taxon>
        <taxon>Bacillota</taxon>
        <taxon>Clostridia</taxon>
        <taxon>Eubacteriales</taxon>
        <taxon>Clostridiaceae</taxon>
        <taxon>Clostridium</taxon>
    </lineage>
</organism>
<dbReference type="Pfam" id="PF01381">
    <property type="entry name" value="HTH_3"/>
    <property type="match status" value="1"/>
</dbReference>
<evidence type="ECO:0000313" key="3">
    <source>
        <dbReference type="EMBL" id="GAA0774398.1"/>
    </source>
</evidence>
<accession>A0ABN1KRU3</accession>
<dbReference type="Proteomes" id="UP001501047">
    <property type="component" value="Unassembled WGS sequence"/>
</dbReference>
<dbReference type="PANTHER" id="PTHR46558">
    <property type="entry name" value="TRACRIPTIONAL REGULATORY PROTEIN-RELATED-RELATED"/>
    <property type="match status" value="1"/>
</dbReference>
<dbReference type="Gene3D" id="1.10.260.40">
    <property type="entry name" value="lambda repressor-like DNA-binding domains"/>
    <property type="match status" value="1"/>
</dbReference>
<dbReference type="PROSITE" id="PS50943">
    <property type="entry name" value="HTH_CROC1"/>
    <property type="match status" value="1"/>
</dbReference>
<dbReference type="CDD" id="cd00093">
    <property type="entry name" value="HTH_XRE"/>
    <property type="match status" value="1"/>
</dbReference>
<proteinExistence type="predicted"/>
<dbReference type="InterPro" id="IPR001387">
    <property type="entry name" value="Cro/C1-type_HTH"/>
</dbReference>
<dbReference type="RefSeq" id="WP_343826682.1">
    <property type="nucleotide sequence ID" value="NZ_BAAACI010000006.1"/>
</dbReference>
<comment type="caution">
    <text evidence="3">The sequence shown here is derived from an EMBL/GenBank/DDBJ whole genome shotgun (WGS) entry which is preliminary data.</text>
</comment>
<dbReference type="EMBL" id="BAAACI010000006">
    <property type="protein sequence ID" value="GAA0774398.1"/>
    <property type="molecule type" value="Genomic_DNA"/>
</dbReference>
<dbReference type="SMART" id="SM00530">
    <property type="entry name" value="HTH_XRE"/>
    <property type="match status" value="1"/>
</dbReference>
<evidence type="ECO:0000256" key="1">
    <source>
        <dbReference type="ARBA" id="ARBA00023125"/>
    </source>
</evidence>
<reference evidence="3 4" key="1">
    <citation type="journal article" date="2019" name="Int. J. Syst. Evol. Microbiol.">
        <title>The Global Catalogue of Microorganisms (GCM) 10K type strain sequencing project: providing services to taxonomists for standard genome sequencing and annotation.</title>
        <authorList>
            <consortium name="The Broad Institute Genomics Platform"/>
            <consortium name="The Broad Institute Genome Sequencing Center for Infectious Disease"/>
            <person name="Wu L."/>
            <person name="Ma J."/>
        </authorList>
    </citation>
    <scope>NUCLEOTIDE SEQUENCE [LARGE SCALE GENOMIC DNA]</scope>
    <source>
        <strain evidence="3 4">JCM 1417</strain>
    </source>
</reference>
<keyword evidence="1" id="KW-0238">DNA-binding</keyword>